<evidence type="ECO:0000256" key="6">
    <source>
        <dbReference type="ARBA" id="ARBA00022723"/>
    </source>
</evidence>
<comment type="cofactor">
    <cofactor evidence="13">
        <name>Mn(2+)</name>
        <dbReference type="ChEBI" id="CHEBI:29035"/>
    </cofactor>
    <text evidence="13">Binds 1 Mn(2+) ion per subunit.</text>
</comment>
<keyword evidence="8 13" id="KW-0210">Decarboxylase</keyword>
<dbReference type="GO" id="GO:0005829">
    <property type="term" value="C:cytosol"/>
    <property type="evidence" value="ECO:0007669"/>
    <property type="project" value="TreeGrafter"/>
</dbReference>
<comment type="similarity">
    <text evidence="2 13">Belongs to the phosphoenolpyruvate carboxykinase (ATP) family.</text>
</comment>
<dbReference type="PROSITE" id="PS00532">
    <property type="entry name" value="PEPCK_ATP"/>
    <property type="match status" value="1"/>
</dbReference>
<feature type="binding site" evidence="13">
    <location>
        <position position="217"/>
    </location>
    <ligand>
        <name>ATP</name>
        <dbReference type="ChEBI" id="CHEBI:30616"/>
    </ligand>
</feature>
<evidence type="ECO:0000256" key="9">
    <source>
        <dbReference type="ARBA" id="ARBA00022840"/>
    </source>
</evidence>
<dbReference type="GO" id="GO:0006094">
    <property type="term" value="P:gluconeogenesis"/>
    <property type="evidence" value="ECO:0007669"/>
    <property type="project" value="UniProtKB-UniRule"/>
</dbReference>
<dbReference type="FunFam" id="3.40.449.10:FF:000001">
    <property type="entry name" value="Phosphoenolpyruvate carboxykinase (ATP)"/>
    <property type="match status" value="1"/>
</dbReference>
<dbReference type="PANTHER" id="PTHR30031:SF0">
    <property type="entry name" value="PHOSPHOENOLPYRUVATE CARBOXYKINASE (ATP)"/>
    <property type="match status" value="1"/>
</dbReference>
<feature type="binding site" evidence="13">
    <location>
        <position position="56"/>
    </location>
    <ligand>
        <name>substrate</name>
    </ligand>
</feature>
<keyword evidence="6 13" id="KW-0479">Metal-binding</keyword>
<dbReference type="Gene3D" id="3.90.228.20">
    <property type="match status" value="1"/>
</dbReference>
<feature type="binding site" evidence="13">
    <location>
        <position position="319"/>
    </location>
    <ligand>
        <name>substrate</name>
    </ligand>
</feature>
<organism evidence="14 15">
    <name type="scientific">Mesobacillus boroniphilus</name>
    <dbReference type="NCBI Taxonomy" id="308892"/>
    <lineage>
        <taxon>Bacteria</taxon>
        <taxon>Bacillati</taxon>
        <taxon>Bacillota</taxon>
        <taxon>Bacilli</taxon>
        <taxon>Bacillales</taxon>
        <taxon>Bacillaceae</taxon>
        <taxon>Mesobacillus</taxon>
    </lineage>
</organism>
<evidence type="ECO:0000256" key="4">
    <source>
        <dbReference type="ARBA" id="ARBA00022432"/>
    </source>
</evidence>
<dbReference type="NCBIfam" id="TIGR00224">
    <property type="entry name" value="pckA"/>
    <property type="match status" value="1"/>
</dbReference>
<name>A0A944CMA2_9BACI</name>
<evidence type="ECO:0000256" key="13">
    <source>
        <dbReference type="HAMAP-Rule" id="MF_00453"/>
    </source>
</evidence>
<dbReference type="AlphaFoldDB" id="A0A944CMA2"/>
<evidence type="ECO:0000256" key="1">
    <source>
        <dbReference type="ARBA" id="ARBA00004742"/>
    </source>
</evidence>
<dbReference type="InterPro" id="IPR015994">
    <property type="entry name" value="PEPCK_ATP_CS"/>
</dbReference>
<keyword evidence="11 13" id="KW-0456">Lyase</keyword>
<dbReference type="NCBIfam" id="NF006821">
    <property type="entry name" value="PRK09344.1-3"/>
    <property type="match status" value="1"/>
</dbReference>
<dbReference type="RefSeq" id="WP_213369249.1">
    <property type="nucleotide sequence ID" value="NZ_QTKX01000001.1"/>
</dbReference>
<dbReference type="Pfam" id="PF01293">
    <property type="entry name" value="PEPCK_ATP"/>
    <property type="match status" value="1"/>
</dbReference>
<feature type="binding site" evidence="13">
    <location>
        <position position="254"/>
    </location>
    <ligand>
        <name>Mn(2+)</name>
        <dbReference type="ChEBI" id="CHEBI:29035"/>
    </ligand>
</feature>
<keyword evidence="5 13" id="KW-0963">Cytoplasm</keyword>
<dbReference type="CDD" id="cd00484">
    <property type="entry name" value="PEPCK_ATP"/>
    <property type="match status" value="1"/>
</dbReference>
<dbReference type="EMBL" id="QTKX01000001">
    <property type="protein sequence ID" value="MBS8265317.1"/>
    <property type="molecule type" value="Genomic_DNA"/>
</dbReference>
<comment type="caution">
    <text evidence="14">The sequence shown here is derived from an EMBL/GenBank/DDBJ whole genome shotgun (WGS) entry which is preliminary data.</text>
</comment>
<evidence type="ECO:0000256" key="8">
    <source>
        <dbReference type="ARBA" id="ARBA00022793"/>
    </source>
</evidence>
<accession>A0A944CMA2</accession>
<dbReference type="Gene3D" id="2.170.8.10">
    <property type="entry name" value="Phosphoenolpyruvate Carboxykinase, domain 2"/>
    <property type="match status" value="1"/>
</dbReference>
<dbReference type="PIRSF" id="PIRSF006294">
    <property type="entry name" value="PEP_crbxkin"/>
    <property type="match status" value="1"/>
</dbReference>
<dbReference type="GO" id="GO:0005524">
    <property type="term" value="F:ATP binding"/>
    <property type="evidence" value="ECO:0007669"/>
    <property type="project" value="UniProtKB-UniRule"/>
</dbReference>
<dbReference type="InterPro" id="IPR001272">
    <property type="entry name" value="PEP_carboxykinase_ATP"/>
</dbReference>
<comment type="function">
    <text evidence="13">Involved in the gluconeogenesis. Catalyzes the conversion of oxaloacetate (OAA) to phosphoenolpyruvate (PEP) through direct phosphoryl transfer between the nucleoside triphosphate and OAA.</text>
</comment>
<keyword evidence="15" id="KW-1185">Reference proteome</keyword>
<comment type="pathway">
    <text evidence="1 13">Carbohydrate biosynthesis; gluconeogenesis.</text>
</comment>
<gene>
    <name evidence="13 14" type="primary">pckA</name>
    <name evidence="14" type="ORF">DYI25_12755</name>
</gene>
<feature type="binding site" evidence="13">
    <location>
        <position position="319"/>
    </location>
    <ligand>
        <name>ATP</name>
        <dbReference type="ChEBI" id="CHEBI:30616"/>
    </ligand>
</feature>
<evidence type="ECO:0000256" key="11">
    <source>
        <dbReference type="ARBA" id="ARBA00023239"/>
    </source>
</evidence>
<evidence type="ECO:0000256" key="12">
    <source>
        <dbReference type="ARBA" id="ARBA00047371"/>
    </source>
</evidence>
<evidence type="ECO:0000313" key="15">
    <source>
        <dbReference type="Proteomes" id="UP000761411"/>
    </source>
</evidence>
<feature type="binding site" evidence="13">
    <location>
        <position position="217"/>
    </location>
    <ligand>
        <name>Mn(2+)</name>
        <dbReference type="ChEBI" id="CHEBI:29035"/>
    </ligand>
</feature>
<dbReference type="SUPFAM" id="SSF53795">
    <property type="entry name" value="PEP carboxykinase-like"/>
    <property type="match status" value="1"/>
</dbReference>
<dbReference type="PANTHER" id="PTHR30031">
    <property type="entry name" value="PHOSPHOENOLPYRUVATE CARBOXYKINASE ATP"/>
    <property type="match status" value="1"/>
</dbReference>
<keyword evidence="9 13" id="KW-0067">ATP-binding</keyword>
<dbReference type="InterPro" id="IPR013035">
    <property type="entry name" value="PEP_carboxykinase_C"/>
</dbReference>
<evidence type="ECO:0000256" key="5">
    <source>
        <dbReference type="ARBA" id="ARBA00022490"/>
    </source>
</evidence>
<dbReference type="FunFam" id="2.170.8.10:FF:000001">
    <property type="entry name" value="Phosphoenolpyruvate carboxykinase (ATP)"/>
    <property type="match status" value="1"/>
</dbReference>
<dbReference type="InterPro" id="IPR008210">
    <property type="entry name" value="PEP_carboxykinase_N"/>
</dbReference>
<dbReference type="NCBIfam" id="NF006820">
    <property type="entry name" value="PRK09344.1-2"/>
    <property type="match status" value="1"/>
</dbReference>
<dbReference type="GO" id="GO:0004612">
    <property type="term" value="F:phosphoenolpyruvate carboxykinase (ATP) activity"/>
    <property type="evidence" value="ECO:0007669"/>
    <property type="project" value="UniProtKB-UniRule"/>
</dbReference>
<dbReference type="HAMAP" id="MF_00453">
    <property type="entry name" value="PEPCK_ATP"/>
    <property type="match status" value="1"/>
</dbReference>
<reference evidence="14 15" key="1">
    <citation type="journal article" date="2021" name="Microorganisms">
        <title>Bacterial Dimethylsulfoniopropionate Biosynthesis in the East China Sea.</title>
        <authorList>
            <person name="Liu J."/>
            <person name="Zhang Y."/>
            <person name="Liu J."/>
            <person name="Zhong H."/>
            <person name="Williams B.T."/>
            <person name="Zheng Y."/>
            <person name="Curson A.R.J."/>
            <person name="Sun C."/>
            <person name="Sun H."/>
            <person name="Song D."/>
            <person name="Wagner Mackenzie B."/>
            <person name="Bermejo Martinez A."/>
            <person name="Todd J.D."/>
            <person name="Zhang X.H."/>
        </authorList>
    </citation>
    <scope>NUCLEOTIDE SEQUENCE [LARGE SCALE GENOMIC DNA]</scope>
    <source>
        <strain evidence="14 15">ESS08</strain>
    </source>
</reference>
<evidence type="ECO:0000256" key="3">
    <source>
        <dbReference type="ARBA" id="ARBA00012363"/>
    </source>
</evidence>
<keyword evidence="10 13" id="KW-0464">Manganese</keyword>
<keyword evidence="4 13" id="KW-0312">Gluconeogenesis</keyword>
<evidence type="ECO:0000256" key="7">
    <source>
        <dbReference type="ARBA" id="ARBA00022741"/>
    </source>
</evidence>
<feature type="binding site" evidence="13">
    <location>
        <position position="198"/>
    </location>
    <ligand>
        <name>ATP</name>
        <dbReference type="ChEBI" id="CHEBI:30616"/>
    </ligand>
</feature>
<evidence type="ECO:0000256" key="2">
    <source>
        <dbReference type="ARBA" id="ARBA00006052"/>
    </source>
</evidence>
<feature type="binding site" evidence="13">
    <location>
        <position position="192"/>
    </location>
    <ligand>
        <name>substrate</name>
    </ligand>
</feature>
<dbReference type="SUPFAM" id="SSF68923">
    <property type="entry name" value="PEP carboxykinase N-terminal domain"/>
    <property type="match status" value="1"/>
</dbReference>
<feature type="binding site" evidence="13">
    <location>
        <position position="282"/>
    </location>
    <ligand>
        <name>ATP</name>
        <dbReference type="ChEBI" id="CHEBI:30616"/>
    </ligand>
</feature>
<dbReference type="GO" id="GO:0046872">
    <property type="term" value="F:metal ion binding"/>
    <property type="evidence" value="ECO:0007669"/>
    <property type="project" value="UniProtKB-KW"/>
</dbReference>
<protein>
    <recommendedName>
        <fullName evidence="3 13">Phosphoenolpyruvate carboxykinase (ATP)</fullName>
        <shortName evidence="13">PCK</shortName>
        <shortName evidence="13">PEP carboxykinase</shortName>
        <shortName evidence="13">PEPCK</shortName>
        <ecNumber evidence="3 13">4.1.1.49</ecNumber>
    </recommendedName>
</protein>
<dbReference type="EC" id="4.1.1.49" evidence="3 13"/>
<feature type="binding site" evidence="13">
    <location>
        <position position="198"/>
    </location>
    <ligand>
        <name>Mn(2+)</name>
        <dbReference type="ChEBI" id="CHEBI:29035"/>
    </ligand>
</feature>
<comment type="catalytic activity">
    <reaction evidence="12 13">
        <text>oxaloacetate + ATP = phosphoenolpyruvate + ADP + CO2</text>
        <dbReference type="Rhea" id="RHEA:18617"/>
        <dbReference type="ChEBI" id="CHEBI:16452"/>
        <dbReference type="ChEBI" id="CHEBI:16526"/>
        <dbReference type="ChEBI" id="CHEBI:30616"/>
        <dbReference type="ChEBI" id="CHEBI:58702"/>
        <dbReference type="ChEBI" id="CHEBI:456216"/>
        <dbReference type="EC" id="4.1.1.49"/>
    </reaction>
</comment>
<comment type="caution">
    <text evidence="13">Lacks conserved residue(s) required for the propagation of feature annotation.</text>
</comment>
<feature type="binding site" evidence="13">
    <location>
        <begin position="233"/>
        <end position="241"/>
    </location>
    <ligand>
        <name>ATP</name>
        <dbReference type="ChEBI" id="CHEBI:30616"/>
    </ligand>
</feature>
<dbReference type="Gene3D" id="3.40.449.10">
    <property type="entry name" value="Phosphoenolpyruvate Carboxykinase, domain 1"/>
    <property type="match status" value="1"/>
</dbReference>
<feature type="binding site" evidence="13">
    <location>
        <position position="198"/>
    </location>
    <ligand>
        <name>substrate</name>
    </ligand>
</feature>
<proteinExistence type="inferred from homology"/>
<sequence length="529" mass="58166">MNVVGISNELSALLKGSNVQVQLSVPQLVEKVLNRNEGLLTSTGAVRATTGKYTGRSPKDKFIVEEESVKDKIDWGSVNQPISEESFTKLYNKVLNFLKEKEEFFVFKGFAGADTKYRLPIQVINEYAWHNLFAHQLFIRPSEEELVDHEAGFTVISAPNFKADPEVDGTNSETFIIVSFEQRVVLIGGTEYAGEMKKSIFSVMNYLLPENGILSMHCSANVGREGDVALFFGLSGTGKTTLSADNNRRLIGDDEHGWSANGVFNIEGGCYAKCINLSKEKEPQIFDAIRFGSVLENVVIDEETRVADYDDGSLTENTRAAYPIQAIDNIVDPSIAGHPNAIVFLTADAFGVLPPIAKLTKEQAMYHFLSGYTSKLAGTERGITSPQATFSTCFGSPFLPLAATRYAEMLGEKIDEHNAKVFLVNTGWTGGEYGTGSRMKLAFTRAMVQAALEGELNNVETVKDEIFGLDIPLHVPGVPDDVLQPVKTWSDKDAYFKKANELAGKFRKNFKKFSNVPSEIEEKGGPTAK</sequence>
<evidence type="ECO:0000313" key="14">
    <source>
        <dbReference type="EMBL" id="MBS8265317.1"/>
    </source>
</evidence>
<evidence type="ECO:0000256" key="10">
    <source>
        <dbReference type="ARBA" id="ARBA00023211"/>
    </source>
</evidence>
<feature type="binding site" evidence="13">
    <location>
        <position position="444"/>
    </location>
    <ligand>
        <name>ATP</name>
        <dbReference type="ChEBI" id="CHEBI:30616"/>
    </ligand>
</feature>
<keyword evidence="7 13" id="KW-0547">Nucleotide-binding</keyword>
<dbReference type="Proteomes" id="UP000761411">
    <property type="component" value="Unassembled WGS sequence"/>
</dbReference>
<comment type="subcellular location">
    <subcellularLocation>
        <location evidence="13">Cytoplasm</location>
    </subcellularLocation>
</comment>